<dbReference type="Proteomes" id="UP000006039">
    <property type="component" value="Unassembled WGS sequence"/>
</dbReference>
<proteinExistence type="predicted"/>
<reference evidence="4" key="1">
    <citation type="submission" date="2010-07" db="EMBL/GenBank/DDBJ databases">
        <title>The genome sequence of Gaeumannomyces graminis var. tritici strain R3-111a-1.</title>
        <authorList>
            <consortium name="The Broad Institute Genome Sequencing Platform"/>
            <person name="Ma L.-J."/>
            <person name="Dead R."/>
            <person name="Young S."/>
            <person name="Zeng Q."/>
            <person name="Koehrsen M."/>
            <person name="Alvarado L."/>
            <person name="Berlin A."/>
            <person name="Chapman S.B."/>
            <person name="Chen Z."/>
            <person name="Freedman E."/>
            <person name="Gellesch M."/>
            <person name="Goldberg J."/>
            <person name="Griggs A."/>
            <person name="Gujja S."/>
            <person name="Heilman E.R."/>
            <person name="Heiman D."/>
            <person name="Hepburn T."/>
            <person name="Howarth C."/>
            <person name="Jen D."/>
            <person name="Larson L."/>
            <person name="Mehta T."/>
            <person name="Neiman D."/>
            <person name="Pearson M."/>
            <person name="Roberts A."/>
            <person name="Saif S."/>
            <person name="Shea T."/>
            <person name="Shenoy N."/>
            <person name="Sisk P."/>
            <person name="Stolte C."/>
            <person name="Sykes S."/>
            <person name="Walk T."/>
            <person name="White J."/>
            <person name="Yandava C."/>
            <person name="Haas B."/>
            <person name="Nusbaum C."/>
            <person name="Birren B."/>
        </authorList>
    </citation>
    <scope>NUCLEOTIDE SEQUENCE [LARGE SCALE GENOMIC DNA]</scope>
    <source>
        <strain evidence="4">R3-111a-1</strain>
    </source>
</reference>
<reference evidence="2" key="3">
    <citation type="submission" date="2010-09" db="EMBL/GenBank/DDBJ databases">
        <title>Annotation of Gaeumannomyces graminis var. tritici R3-111a-1.</title>
        <authorList>
            <consortium name="The Broad Institute Genome Sequencing Platform"/>
            <person name="Ma L.-J."/>
            <person name="Dead R."/>
            <person name="Young S.K."/>
            <person name="Zeng Q."/>
            <person name="Gargeya S."/>
            <person name="Fitzgerald M."/>
            <person name="Haas B."/>
            <person name="Abouelleil A."/>
            <person name="Alvarado L."/>
            <person name="Arachchi H.M."/>
            <person name="Berlin A."/>
            <person name="Brown A."/>
            <person name="Chapman S.B."/>
            <person name="Chen Z."/>
            <person name="Dunbar C."/>
            <person name="Freedman E."/>
            <person name="Gearin G."/>
            <person name="Gellesch M."/>
            <person name="Goldberg J."/>
            <person name="Griggs A."/>
            <person name="Gujja S."/>
            <person name="Heiman D."/>
            <person name="Howarth C."/>
            <person name="Larson L."/>
            <person name="Lui A."/>
            <person name="MacDonald P.J.P."/>
            <person name="Mehta T."/>
            <person name="Montmayeur A."/>
            <person name="Murphy C."/>
            <person name="Neiman D."/>
            <person name="Pearson M."/>
            <person name="Priest M."/>
            <person name="Roberts A."/>
            <person name="Saif S."/>
            <person name="Shea T."/>
            <person name="Shenoy N."/>
            <person name="Sisk P."/>
            <person name="Stolte C."/>
            <person name="Sykes S."/>
            <person name="Yandava C."/>
            <person name="Wortman J."/>
            <person name="Nusbaum C."/>
            <person name="Birren B."/>
        </authorList>
    </citation>
    <scope>NUCLEOTIDE SEQUENCE</scope>
    <source>
        <strain evidence="2">R3-111a-1</strain>
    </source>
</reference>
<feature type="signal peptide" evidence="1">
    <location>
        <begin position="1"/>
        <end position="22"/>
    </location>
</feature>
<reference evidence="3" key="5">
    <citation type="submission" date="2018-04" db="UniProtKB">
        <authorList>
            <consortium name="EnsemblFungi"/>
        </authorList>
    </citation>
    <scope>IDENTIFICATION</scope>
    <source>
        <strain evidence="3">R3-111a-1</strain>
    </source>
</reference>
<evidence type="ECO:0000313" key="2">
    <source>
        <dbReference type="EMBL" id="EJT73613.1"/>
    </source>
</evidence>
<dbReference type="GeneID" id="20347927"/>
<sequence>MLANFISSSALAVCLLCGPALAQGPVVNLALHPDPVFRPTPGPLNGKILGLDATAATYVLSKGADATQGGFGASFWHGLTVTVIRTSTVRYRQDLTTTSTNVISPGWTVYAISTLWADASCTGTVCTGSNGVRQTQISISGGQTFTVPNFPVAQPFMSSMQPTNVPVTITAIKGSEAGRRDVQGRDGVNVVAPRVTASPWIA</sequence>
<evidence type="ECO:0000256" key="1">
    <source>
        <dbReference type="SAM" id="SignalP"/>
    </source>
</evidence>
<accession>J3P1S1</accession>
<dbReference type="VEuPathDB" id="FungiDB:GGTG_07469"/>
<dbReference type="HOGENOM" id="CLU_1354685_0_0_1"/>
<dbReference type="RefSeq" id="XP_009223557.1">
    <property type="nucleotide sequence ID" value="XM_009225293.1"/>
</dbReference>
<keyword evidence="1" id="KW-0732">Signal</keyword>
<keyword evidence="4" id="KW-1185">Reference proteome</keyword>
<name>J3P1S1_GAET3</name>
<dbReference type="EnsemblFungi" id="EJT73613">
    <property type="protein sequence ID" value="EJT73613"/>
    <property type="gene ID" value="GGTG_07469"/>
</dbReference>
<feature type="chain" id="PRO_5015094797" evidence="1">
    <location>
        <begin position="23"/>
        <end position="202"/>
    </location>
</feature>
<organism evidence="2">
    <name type="scientific">Gaeumannomyces tritici (strain R3-111a-1)</name>
    <name type="common">Wheat and barley take-all root rot fungus</name>
    <name type="synonym">Gaeumannomyces graminis var. tritici</name>
    <dbReference type="NCBI Taxonomy" id="644352"/>
    <lineage>
        <taxon>Eukaryota</taxon>
        <taxon>Fungi</taxon>
        <taxon>Dikarya</taxon>
        <taxon>Ascomycota</taxon>
        <taxon>Pezizomycotina</taxon>
        <taxon>Sordariomycetes</taxon>
        <taxon>Sordariomycetidae</taxon>
        <taxon>Magnaporthales</taxon>
        <taxon>Magnaporthaceae</taxon>
        <taxon>Gaeumannomyces</taxon>
    </lineage>
</organism>
<protein>
    <submittedName>
        <fullName evidence="2 3">Uncharacterized protein</fullName>
    </submittedName>
</protein>
<evidence type="ECO:0000313" key="4">
    <source>
        <dbReference type="Proteomes" id="UP000006039"/>
    </source>
</evidence>
<evidence type="ECO:0000313" key="3">
    <source>
        <dbReference type="EnsemblFungi" id="EJT73613"/>
    </source>
</evidence>
<dbReference type="AlphaFoldDB" id="J3P1S1"/>
<reference evidence="3" key="4">
    <citation type="journal article" date="2015" name="G3 (Bethesda)">
        <title>Genome sequences of three phytopathogenic species of the Magnaporthaceae family of fungi.</title>
        <authorList>
            <person name="Okagaki L.H."/>
            <person name="Nunes C.C."/>
            <person name="Sailsbery J."/>
            <person name="Clay B."/>
            <person name="Brown D."/>
            <person name="John T."/>
            <person name="Oh Y."/>
            <person name="Young N."/>
            <person name="Fitzgerald M."/>
            <person name="Haas B.J."/>
            <person name="Zeng Q."/>
            <person name="Young S."/>
            <person name="Adiconis X."/>
            <person name="Fan L."/>
            <person name="Levin J.Z."/>
            <person name="Mitchell T.K."/>
            <person name="Okubara P.A."/>
            <person name="Farman M.L."/>
            <person name="Kohn L.M."/>
            <person name="Birren B."/>
            <person name="Ma L.-J."/>
            <person name="Dean R.A."/>
        </authorList>
    </citation>
    <scope>NUCLEOTIDE SEQUENCE</scope>
    <source>
        <strain evidence="3">R3-111a-1</strain>
    </source>
</reference>
<dbReference type="EMBL" id="GL385398">
    <property type="protein sequence ID" value="EJT73613.1"/>
    <property type="molecule type" value="Genomic_DNA"/>
</dbReference>
<gene>
    <name evidence="3" type="primary">20347927</name>
    <name evidence="2" type="ORF">GGTG_07469</name>
</gene>
<reference evidence="2" key="2">
    <citation type="submission" date="2010-07" db="EMBL/GenBank/DDBJ databases">
        <authorList>
            <consortium name="The Broad Institute Genome Sequencing Platform"/>
            <consortium name="Broad Institute Genome Sequencing Center for Infectious Disease"/>
            <person name="Ma L.-J."/>
            <person name="Dead R."/>
            <person name="Young S."/>
            <person name="Zeng Q."/>
            <person name="Koehrsen M."/>
            <person name="Alvarado L."/>
            <person name="Berlin A."/>
            <person name="Chapman S.B."/>
            <person name="Chen Z."/>
            <person name="Freedman E."/>
            <person name="Gellesch M."/>
            <person name="Goldberg J."/>
            <person name="Griggs A."/>
            <person name="Gujja S."/>
            <person name="Heilman E.R."/>
            <person name="Heiman D."/>
            <person name="Hepburn T."/>
            <person name="Howarth C."/>
            <person name="Jen D."/>
            <person name="Larson L."/>
            <person name="Mehta T."/>
            <person name="Neiman D."/>
            <person name="Pearson M."/>
            <person name="Roberts A."/>
            <person name="Saif S."/>
            <person name="Shea T."/>
            <person name="Shenoy N."/>
            <person name="Sisk P."/>
            <person name="Stolte C."/>
            <person name="Sykes S."/>
            <person name="Walk T."/>
            <person name="White J."/>
            <person name="Yandava C."/>
            <person name="Haas B."/>
            <person name="Nusbaum C."/>
            <person name="Birren B."/>
        </authorList>
    </citation>
    <scope>NUCLEOTIDE SEQUENCE</scope>
    <source>
        <strain evidence="2">R3-111a-1</strain>
    </source>
</reference>